<dbReference type="Proteomes" id="UP000073388">
    <property type="component" value="Unassembled WGS sequence"/>
</dbReference>
<sequence length="331" mass="39267">MTERERLVDYIFSFDLINDPIQETSEYKDVEKVTSEEVLGIIRTFQMILMKQKNELLPYVNDEYNLLSAIFFHNPSISTFADYCSYIEDLTLLQLSEIVSVYILQLERKNEEISIETIISSDFSETNKWRLTTILFSYEISKKKMMGFLEQTWRIYNQYLEQLLETLSNEEKQSKHLLLESDDLYQVVFSDYINKESFEEVREKFVLPFLVHKMLYITAGNFSCVGIGYQTYHYWSLLKRKGNVNQRTREQVLKTLVDPTRFGILKFINEGIWSNKIISEKFGISSSAVTYQLKYLMEHQIIFQDTETRKYSINKPLLSQVLLDLKEELEL</sequence>
<gene>
    <name evidence="3" type="ORF">ERS132461_01570</name>
</gene>
<evidence type="ECO:0000313" key="4">
    <source>
        <dbReference type="Proteomes" id="UP000073388"/>
    </source>
</evidence>
<keyword evidence="1" id="KW-0238">DNA-binding</keyword>
<dbReference type="InterPro" id="IPR036390">
    <property type="entry name" value="WH_DNA-bd_sf"/>
</dbReference>
<dbReference type="GO" id="GO:0003677">
    <property type="term" value="F:DNA binding"/>
    <property type="evidence" value="ECO:0007669"/>
    <property type="project" value="UniProtKB-KW"/>
</dbReference>
<proteinExistence type="predicted"/>
<dbReference type="InterPro" id="IPR001845">
    <property type="entry name" value="HTH_ArsR_DNA-bd_dom"/>
</dbReference>
<dbReference type="RefSeq" id="WP_044755518.1">
    <property type="nucleotide sequence ID" value="NZ_CEJM01000181.1"/>
</dbReference>
<dbReference type="CDD" id="cd00090">
    <property type="entry name" value="HTH_ARSR"/>
    <property type="match status" value="1"/>
</dbReference>
<evidence type="ECO:0000256" key="1">
    <source>
        <dbReference type="ARBA" id="ARBA00023125"/>
    </source>
</evidence>
<evidence type="ECO:0000259" key="2">
    <source>
        <dbReference type="SMART" id="SM00418"/>
    </source>
</evidence>
<dbReference type="GO" id="GO:0003700">
    <property type="term" value="F:DNA-binding transcription factor activity"/>
    <property type="evidence" value="ECO:0007669"/>
    <property type="project" value="InterPro"/>
</dbReference>
<accession>A0A0Z8N301</accession>
<reference evidence="3 4" key="1">
    <citation type="submission" date="2016-02" db="EMBL/GenBank/DDBJ databases">
        <authorList>
            <consortium name="Pathogen Informatics"/>
        </authorList>
    </citation>
    <scope>NUCLEOTIDE SEQUENCE [LARGE SCALE GENOMIC DNA]</scope>
    <source>
        <strain evidence="3 4">LSS99</strain>
    </source>
</reference>
<dbReference type="EMBL" id="FIIX01000036">
    <property type="protein sequence ID" value="CYW19910.1"/>
    <property type="molecule type" value="Genomic_DNA"/>
</dbReference>
<feature type="domain" description="HTH arsR-type" evidence="2">
    <location>
        <begin position="251"/>
        <end position="330"/>
    </location>
</feature>
<dbReference type="AlphaFoldDB" id="A0A0Z8N301"/>
<name>A0A0Z8N301_STRSU</name>
<evidence type="ECO:0000313" key="3">
    <source>
        <dbReference type="EMBL" id="CYW19910.1"/>
    </source>
</evidence>
<dbReference type="SMART" id="SM00418">
    <property type="entry name" value="HTH_ARSR"/>
    <property type="match status" value="1"/>
</dbReference>
<protein>
    <submittedName>
        <fullName evidence="3">Arsenical resistance operon repressor ArsR</fullName>
    </submittedName>
</protein>
<organism evidence="3 4">
    <name type="scientific">Streptococcus suis</name>
    <dbReference type="NCBI Taxonomy" id="1307"/>
    <lineage>
        <taxon>Bacteria</taxon>
        <taxon>Bacillati</taxon>
        <taxon>Bacillota</taxon>
        <taxon>Bacilli</taxon>
        <taxon>Lactobacillales</taxon>
        <taxon>Streptococcaceae</taxon>
        <taxon>Streptococcus</taxon>
    </lineage>
</organism>
<dbReference type="InterPro" id="IPR011991">
    <property type="entry name" value="ArsR-like_HTH"/>
</dbReference>
<dbReference type="SUPFAM" id="SSF46785">
    <property type="entry name" value="Winged helix' DNA-binding domain"/>
    <property type="match status" value="1"/>
</dbReference>
<dbReference type="InterPro" id="IPR036388">
    <property type="entry name" value="WH-like_DNA-bd_sf"/>
</dbReference>
<dbReference type="Gene3D" id="1.10.10.10">
    <property type="entry name" value="Winged helix-like DNA-binding domain superfamily/Winged helix DNA-binding domain"/>
    <property type="match status" value="1"/>
</dbReference>